<dbReference type="AlphaFoldDB" id="A0AAW1AIJ1"/>
<evidence type="ECO:0000313" key="1">
    <source>
        <dbReference type="EMBL" id="KAK9309771.1"/>
    </source>
</evidence>
<protein>
    <submittedName>
        <fullName evidence="1">Uncharacterized protein</fullName>
    </submittedName>
</protein>
<proteinExistence type="predicted"/>
<gene>
    <name evidence="1" type="ORF">QLX08_000746</name>
</gene>
<evidence type="ECO:0000313" key="2">
    <source>
        <dbReference type="Proteomes" id="UP001432146"/>
    </source>
</evidence>
<keyword evidence="2" id="KW-1185">Reference proteome</keyword>
<organism evidence="1 2">
    <name type="scientific">Tetragonisca angustula</name>
    <dbReference type="NCBI Taxonomy" id="166442"/>
    <lineage>
        <taxon>Eukaryota</taxon>
        <taxon>Metazoa</taxon>
        <taxon>Ecdysozoa</taxon>
        <taxon>Arthropoda</taxon>
        <taxon>Hexapoda</taxon>
        <taxon>Insecta</taxon>
        <taxon>Pterygota</taxon>
        <taxon>Neoptera</taxon>
        <taxon>Endopterygota</taxon>
        <taxon>Hymenoptera</taxon>
        <taxon>Apocrita</taxon>
        <taxon>Aculeata</taxon>
        <taxon>Apoidea</taxon>
        <taxon>Anthophila</taxon>
        <taxon>Apidae</taxon>
        <taxon>Tetragonisca</taxon>
    </lineage>
</organism>
<dbReference type="EMBL" id="JAWNGG020000009">
    <property type="protein sequence ID" value="KAK9309771.1"/>
    <property type="molecule type" value="Genomic_DNA"/>
</dbReference>
<dbReference type="Proteomes" id="UP001432146">
    <property type="component" value="Unassembled WGS sequence"/>
</dbReference>
<sequence length="114" mass="13040">MKRIEVSRRNKEKKKTNAISSRVTIAETIKETKSPMKTSDFSCIAKNVLEGRRLRCLTDCHERKPYTLSFGASESTNIGKNNSLKLRTNVVCETCGSRRRPRVQLNLQQPQQSK</sequence>
<reference evidence="1 2" key="1">
    <citation type="submission" date="2024-05" db="EMBL/GenBank/DDBJ databases">
        <title>The nuclear and mitochondrial genome assemblies of Tetragonisca angustula (Apidae: Meliponini), a tiny yet remarkable pollinator in the Neotropics.</title>
        <authorList>
            <person name="Ferrari R."/>
            <person name="Ricardo P.C."/>
            <person name="Dias F.C."/>
            <person name="Araujo N.S."/>
            <person name="Soares D.O."/>
            <person name="Zhou Q.-S."/>
            <person name="Zhu C.-D."/>
            <person name="Coutinho L."/>
            <person name="Airas M.C."/>
            <person name="Batista T.M."/>
        </authorList>
    </citation>
    <scope>NUCLEOTIDE SEQUENCE [LARGE SCALE GENOMIC DNA]</scope>
    <source>
        <strain evidence="1">ASF017062</strain>
        <tissue evidence="1">Abdomen</tissue>
    </source>
</reference>
<accession>A0AAW1AIJ1</accession>
<name>A0AAW1AIJ1_9HYME</name>
<comment type="caution">
    <text evidence="1">The sequence shown here is derived from an EMBL/GenBank/DDBJ whole genome shotgun (WGS) entry which is preliminary data.</text>
</comment>